<dbReference type="AlphaFoldDB" id="B0EF26"/>
<dbReference type="RefSeq" id="XP_001736871.1">
    <property type="nucleotide sequence ID" value="XM_001736819.1"/>
</dbReference>
<dbReference type="Pfam" id="PF00505">
    <property type="entry name" value="HMG_box"/>
    <property type="match status" value="1"/>
</dbReference>
<dbReference type="OMA" id="LVEMWNA"/>
<dbReference type="SUPFAM" id="SSF47095">
    <property type="entry name" value="HMG-box"/>
    <property type="match status" value="1"/>
</dbReference>
<gene>
    <name evidence="4" type="ORF">EDI_085770</name>
</gene>
<dbReference type="Proteomes" id="UP000008076">
    <property type="component" value="Unassembled WGS sequence"/>
</dbReference>
<keyword evidence="1" id="KW-0238">DNA-binding</keyword>
<dbReference type="eggNOG" id="ENOG502RI2R">
    <property type="taxonomic scope" value="Eukaryota"/>
</dbReference>
<proteinExistence type="predicted"/>
<name>B0EF26_ENTDS</name>
<dbReference type="VEuPathDB" id="AmoebaDB:EDI_085770"/>
<dbReference type="SMART" id="SM00398">
    <property type="entry name" value="HMG"/>
    <property type="match status" value="1"/>
</dbReference>
<evidence type="ECO:0000256" key="2">
    <source>
        <dbReference type="SAM" id="MobiDB-lite"/>
    </source>
</evidence>
<dbReference type="InterPro" id="IPR036910">
    <property type="entry name" value="HMG_box_dom_sf"/>
</dbReference>
<dbReference type="GO" id="GO:0005634">
    <property type="term" value="C:nucleus"/>
    <property type="evidence" value="ECO:0007669"/>
    <property type="project" value="UniProtKB-UniRule"/>
</dbReference>
<feature type="compositionally biased region" description="Basic residues" evidence="2">
    <location>
        <begin position="16"/>
        <end position="33"/>
    </location>
</feature>
<accession>B0EF26</accession>
<reference evidence="5" key="1">
    <citation type="submission" date="2007-12" db="EMBL/GenBank/DDBJ databases">
        <title>Annotation of Entamoeba dispar SAW760.</title>
        <authorList>
            <person name="Lorenzi H."/>
            <person name="Inman J."/>
            <person name="Schobel S."/>
            <person name="Amedeo P."/>
            <person name="Caler E."/>
        </authorList>
    </citation>
    <scope>NUCLEOTIDE SEQUENCE [LARGE SCALE GENOMIC DNA]</scope>
    <source>
        <strain evidence="5">ATCC PRA-260 / SAW760</strain>
    </source>
</reference>
<evidence type="ECO:0000313" key="5">
    <source>
        <dbReference type="Proteomes" id="UP000008076"/>
    </source>
</evidence>
<keyword evidence="5" id="KW-1185">Reference proteome</keyword>
<dbReference type="PROSITE" id="PS50118">
    <property type="entry name" value="HMG_BOX_2"/>
    <property type="match status" value="1"/>
</dbReference>
<dbReference type="GO" id="GO:0003677">
    <property type="term" value="F:DNA binding"/>
    <property type="evidence" value="ECO:0007669"/>
    <property type="project" value="UniProtKB-UniRule"/>
</dbReference>
<feature type="region of interest" description="Disordered" evidence="2">
    <location>
        <begin position="1"/>
        <end position="34"/>
    </location>
</feature>
<feature type="compositionally biased region" description="Basic and acidic residues" evidence="2">
    <location>
        <begin position="92"/>
        <end position="103"/>
    </location>
</feature>
<evidence type="ECO:0000256" key="1">
    <source>
        <dbReference type="PROSITE-ProRule" id="PRU00267"/>
    </source>
</evidence>
<dbReference type="CDD" id="cd00084">
    <property type="entry name" value="HMG-box_SF"/>
    <property type="match status" value="1"/>
</dbReference>
<dbReference type="OrthoDB" id="1919336at2759"/>
<dbReference type="InterPro" id="IPR009071">
    <property type="entry name" value="HMG_box_dom"/>
</dbReference>
<dbReference type="EMBL" id="DS549013">
    <property type="protein sequence ID" value="EDR26875.1"/>
    <property type="molecule type" value="Genomic_DNA"/>
</dbReference>
<sequence length="103" mass="12098">MFNIIREWKGTNNNSKKPKITRSTKKKGGKKNKNPYIIFCNTKREEVRAANPNLTSKEILSKLVEMWNALDVEQKAAYKPKPRQVPQKKQVKKEEEIVEEKKE</sequence>
<feature type="DNA-binding region" description="HMG box" evidence="1">
    <location>
        <begin position="29"/>
        <end position="101"/>
    </location>
</feature>
<feature type="region of interest" description="Disordered" evidence="2">
    <location>
        <begin position="78"/>
        <end position="103"/>
    </location>
</feature>
<protein>
    <recommendedName>
        <fullName evidence="3">HMG box domain-containing protein</fullName>
    </recommendedName>
</protein>
<keyword evidence="1" id="KW-0539">Nucleus</keyword>
<evidence type="ECO:0000313" key="4">
    <source>
        <dbReference type="EMBL" id="EDR26875.1"/>
    </source>
</evidence>
<dbReference type="Gene3D" id="1.10.30.10">
    <property type="entry name" value="High mobility group box domain"/>
    <property type="match status" value="1"/>
</dbReference>
<dbReference type="KEGG" id="edi:EDI_085770"/>
<evidence type="ECO:0000259" key="3">
    <source>
        <dbReference type="PROSITE" id="PS50118"/>
    </source>
</evidence>
<feature type="domain" description="HMG box" evidence="3">
    <location>
        <begin position="29"/>
        <end position="101"/>
    </location>
</feature>
<organism evidence="5">
    <name type="scientific">Entamoeba dispar (strain ATCC PRA-260 / SAW760)</name>
    <dbReference type="NCBI Taxonomy" id="370354"/>
    <lineage>
        <taxon>Eukaryota</taxon>
        <taxon>Amoebozoa</taxon>
        <taxon>Evosea</taxon>
        <taxon>Archamoebae</taxon>
        <taxon>Mastigamoebida</taxon>
        <taxon>Entamoebidae</taxon>
        <taxon>Entamoeba</taxon>
    </lineage>
</organism>
<dbReference type="GeneID" id="5881882"/>